<feature type="chain" id="PRO_5044548277" description="Tetratricopeptide repeat protein" evidence="1">
    <location>
        <begin position="20"/>
        <end position="156"/>
    </location>
</feature>
<dbReference type="PROSITE" id="PS51257">
    <property type="entry name" value="PROKAR_LIPOPROTEIN"/>
    <property type="match status" value="1"/>
</dbReference>
<evidence type="ECO:0000313" key="4">
    <source>
        <dbReference type="Proteomes" id="UP000055611"/>
    </source>
</evidence>
<organism evidence="3 5">
    <name type="scientific">Pseudodesulfovibrio indicus</name>
    <dbReference type="NCBI Taxonomy" id="1716143"/>
    <lineage>
        <taxon>Bacteria</taxon>
        <taxon>Pseudomonadati</taxon>
        <taxon>Thermodesulfobacteriota</taxon>
        <taxon>Desulfovibrionia</taxon>
        <taxon>Desulfovibrionales</taxon>
        <taxon>Desulfovibrionaceae</taxon>
    </lineage>
</organism>
<keyword evidence="1" id="KW-0732">Signal</keyword>
<accession>A0A126QSQ5</accession>
<dbReference type="EMBL" id="CP014206">
    <property type="protein sequence ID" value="AMK13011.1"/>
    <property type="molecule type" value="Genomic_DNA"/>
</dbReference>
<evidence type="ECO:0008006" key="6">
    <source>
        <dbReference type="Google" id="ProtNLM"/>
    </source>
</evidence>
<gene>
    <name evidence="2" type="ORF">AWY79_14245</name>
    <name evidence="3" type="ORF">EDC59_112123</name>
</gene>
<dbReference type="KEGG" id="dej:AWY79_14245"/>
<sequence length="156" mass="17288">MKRILFVAMMMAAAFLLTACGAQKTELDIGQQMVRDGDCAGAAPHLDAVIANPGSALNLAHAYYSKGKCAELAEDYPEAYRNYYAAKVVGCYAVSHDEMISFNTYARSEYCQVTIPKKLQELEPKIGDKAKVEHIEGEVNNLLTAEYLKRFDKKPQ</sequence>
<proteinExistence type="predicted"/>
<keyword evidence="4" id="KW-1185">Reference proteome</keyword>
<protein>
    <recommendedName>
        <fullName evidence="6">Tetratricopeptide repeat protein</fullName>
    </recommendedName>
</protein>
<dbReference type="Proteomes" id="UP000295506">
    <property type="component" value="Unassembled WGS sequence"/>
</dbReference>
<dbReference type="Proteomes" id="UP000055611">
    <property type="component" value="Chromosome"/>
</dbReference>
<evidence type="ECO:0000313" key="3">
    <source>
        <dbReference type="EMBL" id="TDT86614.1"/>
    </source>
</evidence>
<feature type="signal peptide" evidence="1">
    <location>
        <begin position="1"/>
        <end position="19"/>
    </location>
</feature>
<evidence type="ECO:0000313" key="2">
    <source>
        <dbReference type="EMBL" id="AMK13011.1"/>
    </source>
</evidence>
<dbReference type="RefSeq" id="WP_066807258.1">
    <property type="nucleotide sequence ID" value="NZ_CP014206.1"/>
</dbReference>
<evidence type="ECO:0000313" key="5">
    <source>
        <dbReference type="Proteomes" id="UP000295506"/>
    </source>
</evidence>
<reference evidence="2 4" key="1">
    <citation type="journal article" date="2016" name="Front. Microbiol.">
        <title>Genome Sequence of the Piezophilic, Mesophilic Sulfate-Reducing Bacterium Desulfovibrio indicus J2T.</title>
        <authorList>
            <person name="Cao J."/>
            <person name="Maignien L."/>
            <person name="Shao Z."/>
            <person name="Alain K."/>
            <person name="Jebbar M."/>
        </authorList>
    </citation>
    <scope>NUCLEOTIDE SEQUENCE [LARGE SCALE GENOMIC DNA]</scope>
    <source>
        <strain evidence="2 4">J2</strain>
    </source>
</reference>
<dbReference type="EMBL" id="SOBK01000012">
    <property type="protein sequence ID" value="TDT86614.1"/>
    <property type="molecule type" value="Genomic_DNA"/>
</dbReference>
<name>A0A126QSQ5_9BACT</name>
<evidence type="ECO:0000256" key="1">
    <source>
        <dbReference type="SAM" id="SignalP"/>
    </source>
</evidence>
<reference evidence="3 5" key="2">
    <citation type="submission" date="2019-03" db="EMBL/GenBank/DDBJ databases">
        <title>Genomic Encyclopedia of Type Strains, Phase IV (KMG-IV): sequencing the most valuable type-strain genomes for metagenomic binning, comparative biology and taxonomic classification.</title>
        <authorList>
            <person name="Goeker M."/>
        </authorList>
    </citation>
    <scope>NUCLEOTIDE SEQUENCE [LARGE SCALE GENOMIC DNA]</scope>
    <source>
        <strain evidence="3 5">DSM 101483</strain>
    </source>
</reference>
<dbReference type="AlphaFoldDB" id="A0A126QSQ5"/>
<dbReference type="OrthoDB" id="5465105at2"/>